<evidence type="ECO:0000256" key="1">
    <source>
        <dbReference type="ARBA" id="ARBA00004651"/>
    </source>
</evidence>
<comment type="caution">
    <text evidence="9">The sequence shown here is derived from an EMBL/GenBank/DDBJ whole genome shotgun (WGS) entry which is preliminary data.</text>
</comment>
<keyword evidence="5 7" id="KW-1133">Transmembrane helix</keyword>
<evidence type="ECO:0000313" key="10">
    <source>
        <dbReference type="Proteomes" id="UP001429580"/>
    </source>
</evidence>
<name>A0ABX0V7T4_9HYPH</name>
<dbReference type="Proteomes" id="UP001429580">
    <property type="component" value="Unassembled WGS sequence"/>
</dbReference>
<gene>
    <name evidence="9" type="ORF">FHS82_003021</name>
</gene>
<dbReference type="CDD" id="cd06261">
    <property type="entry name" value="TM_PBP2"/>
    <property type="match status" value="1"/>
</dbReference>
<evidence type="ECO:0000256" key="3">
    <source>
        <dbReference type="ARBA" id="ARBA00022475"/>
    </source>
</evidence>
<dbReference type="InterPro" id="IPR000515">
    <property type="entry name" value="MetI-like"/>
</dbReference>
<dbReference type="PANTHER" id="PTHR30151:SF38">
    <property type="entry name" value="ALIPHATIC SULFONATES TRANSPORT PERMEASE PROTEIN SSUC-RELATED"/>
    <property type="match status" value="1"/>
</dbReference>
<feature type="transmembrane region" description="Helical" evidence="7">
    <location>
        <begin position="259"/>
        <end position="281"/>
    </location>
</feature>
<feature type="domain" description="ABC transmembrane type-1" evidence="8">
    <location>
        <begin position="98"/>
        <end position="278"/>
    </location>
</feature>
<dbReference type="Pfam" id="PF00528">
    <property type="entry name" value="BPD_transp_1"/>
    <property type="match status" value="1"/>
</dbReference>
<keyword evidence="6 7" id="KW-0472">Membrane</keyword>
<comment type="similarity">
    <text evidence="7">Belongs to the binding-protein-dependent transport system permease family.</text>
</comment>
<keyword evidence="10" id="KW-1185">Reference proteome</keyword>
<evidence type="ECO:0000256" key="2">
    <source>
        <dbReference type="ARBA" id="ARBA00022448"/>
    </source>
</evidence>
<feature type="transmembrane region" description="Helical" evidence="7">
    <location>
        <begin position="102"/>
        <end position="126"/>
    </location>
</feature>
<dbReference type="PROSITE" id="PS50928">
    <property type="entry name" value="ABC_TM1"/>
    <property type="match status" value="1"/>
</dbReference>
<evidence type="ECO:0000256" key="4">
    <source>
        <dbReference type="ARBA" id="ARBA00022692"/>
    </source>
</evidence>
<sequence>MSNSHGAAMTGCAPAGAGGEAAGRRGGYRLVSPKAARAARPSAAADIAMRALVPAAAVAFWWLASRQGWIRPQLLPPPGDVLTAFLTLMQNGMLWDNLSVSLARAGVGFLIGIAIALPLGILAGLYRLGDQLIDPTLQMIRTIPFLAVAPLFVVWLGIGEPHKIALVALACAVPFYLNTQGGVRQADPAILEAAQVFGASRAEVVWRIILPNALPQMLIGLRQSIGLALLALVLAEQTNAPKGIGALALAAQQYFETDILLVCIIVYAVWGLVGDGIVRFLEAVAMPWRRKRREA</sequence>
<feature type="transmembrane region" description="Helical" evidence="7">
    <location>
        <begin position="138"/>
        <end position="158"/>
    </location>
</feature>
<protein>
    <submittedName>
        <fullName evidence="9">Sulfonate transport system permease protein</fullName>
    </submittedName>
</protein>
<reference evidence="9 10" key="1">
    <citation type="submission" date="2020-03" db="EMBL/GenBank/DDBJ databases">
        <title>Genomic Encyclopedia of Type Strains, Phase IV (KMG-IV): sequencing the most valuable type-strain genomes for metagenomic binning, comparative biology and taxonomic classification.</title>
        <authorList>
            <person name="Goeker M."/>
        </authorList>
    </citation>
    <scope>NUCLEOTIDE SEQUENCE [LARGE SCALE GENOMIC DNA]</scope>
    <source>
        <strain evidence="9 10">DSM 103870</strain>
    </source>
</reference>
<dbReference type="RefSeq" id="WP_166954281.1">
    <property type="nucleotide sequence ID" value="NZ_JAASQI010000007.1"/>
</dbReference>
<accession>A0ABX0V7T4</accession>
<dbReference type="PANTHER" id="PTHR30151">
    <property type="entry name" value="ALKANE SULFONATE ABC TRANSPORTER-RELATED, MEMBRANE SUBUNIT"/>
    <property type="match status" value="1"/>
</dbReference>
<evidence type="ECO:0000259" key="8">
    <source>
        <dbReference type="PROSITE" id="PS50928"/>
    </source>
</evidence>
<dbReference type="SUPFAM" id="SSF161098">
    <property type="entry name" value="MetI-like"/>
    <property type="match status" value="1"/>
</dbReference>
<keyword evidence="3" id="KW-1003">Cell membrane</keyword>
<comment type="subcellular location">
    <subcellularLocation>
        <location evidence="1 7">Cell membrane</location>
        <topology evidence="1 7">Multi-pass membrane protein</topology>
    </subcellularLocation>
</comment>
<keyword evidence="2 7" id="KW-0813">Transport</keyword>
<organism evidence="9 10">
    <name type="scientific">Pseudochelatococcus lubricantis</name>
    <dbReference type="NCBI Taxonomy" id="1538102"/>
    <lineage>
        <taxon>Bacteria</taxon>
        <taxon>Pseudomonadati</taxon>
        <taxon>Pseudomonadota</taxon>
        <taxon>Alphaproteobacteria</taxon>
        <taxon>Hyphomicrobiales</taxon>
        <taxon>Chelatococcaceae</taxon>
        <taxon>Pseudochelatococcus</taxon>
    </lineage>
</organism>
<proteinExistence type="inferred from homology"/>
<dbReference type="Gene3D" id="1.10.3720.10">
    <property type="entry name" value="MetI-like"/>
    <property type="match status" value="1"/>
</dbReference>
<dbReference type="InterPro" id="IPR035906">
    <property type="entry name" value="MetI-like_sf"/>
</dbReference>
<evidence type="ECO:0000313" key="9">
    <source>
        <dbReference type="EMBL" id="NIJ59166.1"/>
    </source>
</evidence>
<keyword evidence="4 7" id="KW-0812">Transmembrane</keyword>
<evidence type="ECO:0000256" key="6">
    <source>
        <dbReference type="ARBA" id="ARBA00023136"/>
    </source>
</evidence>
<evidence type="ECO:0000256" key="5">
    <source>
        <dbReference type="ARBA" id="ARBA00022989"/>
    </source>
</evidence>
<evidence type="ECO:0000256" key="7">
    <source>
        <dbReference type="RuleBase" id="RU363032"/>
    </source>
</evidence>
<dbReference type="EMBL" id="JAASQI010000007">
    <property type="protein sequence ID" value="NIJ59166.1"/>
    <property type="molecule type" value="Genomic_DNA"/>
</dbReference>